<feature type="transmembrane region" description="Helical" evidence="5">
    <location>
        <begin position="21"/>
        <end position="44"/>
    </location>
</feature>
<dbReference type="Pfam" id="PF00001">
    <property type="entry name" value="7tm_1"/>
    <property type="match status" value="1"/>
</dbReference>
<feature type="non-terminal residue" evidence="7">
    <location>
        <position position="1"/>
    </location>
</feature>
<name>A0AAV2T355_CALDB</name>
<comment type="caution">
    <text evidence="7">The sequence shown here is derived from an EMBL/GenBank/DDBJ whole genome shotgun (WGS) entry which is preliminary data.</text>
</comment>
<dbReference type="PROSITE" id="PS50262">
    <property type="entry name" value="G_PROTEIN_RECEP_F1_2"/>
    <property type="match status" value="1"/>
</dbReference>
<organism evidence="7 8">
    <name type="scientific">Calicophoron daubneyi</name>
    <name type="common">Rumen fluke</name>
    <name type="synonym">Paramphistomum daubneyi</name>
    <dbReference type="NCBI Taxonomy" id="300641"/>
    <lineage>
        <taxon>Eukaryota</taxon>
        <taxon>Metazoa</taxon>
        <taxon>Spiralia</taxon>
        <taxon>Lophotrochozoa</taxon>
        <taxon>Platyhelminthes</taxon>
        <taxon>Trematoda</taxon>
        <taxon>Digenea</taxon>
        <taxon>Plagiorchiida</taxon>
        <taxon>Pronocephalata</taxon>
        <taxon>Paramphistomoidea</taxon>
        <taxon>Paramphistomidae</taxon>
        <taxon>Calicophoron</taxon>
    </lineage>
</organism>
<evidence type="ECO:0000256" key="1">
    <source>
        <dbReference type="ARBA" id="ARBA00004370"/>
    </source>
</evidence>
<feature type="transmembrane region" description="Helical" evidence="5">
    <location>
        <begin position="260"/>
        <end position="281"/>
    </location>
</feature>
<proteinExistence type="predicted"/>
<feature type="transmembrane region" description="Helical" evidence="5">
    <location>
        <begin position="126"/>
        <end position="147"/>
    </location>
</feature>
<evidence type="ECO:0000256" key="5">
    <source>
        <dbReference type="SAM" id="Phobius"/>
    </source>
</evidence>
<evidence type="ECO:0000256" key="4">
    <source>
        <dbReference type="ARBA" id="ARBA00023136"/>
    </source>
</evidence>
<comment type="subcellular location">
    <subcellularLocation>
        <location evidence="1">Membrane</location>
    </subcellularLocation>
</comment>
<feature type="transmembrane region" description="Helical" evidence="5">
    <location>
        <begin position="210"/>
        <end position="232"/>
    </location>
</feature>
<keyword evidence="3 5" id="KW-1133">Transmembrane helix</keyword>
<dbReference type="GO" id="GO:0016020">
    <property type="term" value="C:membrane"/>
    <property type="evidence" value="ECO:0007669"/>
    <property type="project" value="UniProtKB-SubCell"/>
</dbReference>
<feature type="transmembrane region" description="Helical" evidence="5">
    <location>
        <begin position="167"/>
        <end position="190"/>
    </location>
</feature>
<feature type="domain" description="G-protein coupled receptors family 1 profile" evidence="6">
    <location>
        <begin position="48"/>
        <end position="283"/>
    </location>
</feature>
<evidence type="ECO:0000256" key="3">
    <source>
        <dbReference type="ARBA" id="ARBA00022989"/>
    </source>
</evidence>
<dbReference type="Gene3D" id="1.20.1070.10">
    <property type="entry name" value="Rhodopsin 7-helix transmembrane proteins"/>
    <property type="match status" value="1"/>
</dbReference>
<sequence>MNHSGFNVTEVPCERNLAAEIFLEVIEIVNTIYMVLITVMWFLYMFGGRILKTKRAIAPAKRNEGQNVSDQLQWPSCIVRPSSQIFITGITSGELIYVSLQSVRFTRATTESTSASLNLNDVMCNGTVFITLVLADMLSWLLAALCFERFYIMYRPMSAYSRDQSRLFPPICAVCVICLATVTVNLFYIFQQSSPCSDGTPDVAYITFKMLFQLVVPTIIVISSTIGLIVMLTRRKRTLFESSKQQNNPSTRAENEDPRILKAISVSHMTMFSSLIFILGISA</sequence>
<dbReference type="AlphaFoldDB" id="A0AAV2T355"/>
<reference evidence="7" key="1">
    <citation type="submission" date="2024-06" db="EMBL/GenBank/DDBJ databases">
        <authorList>
            <person name="Liu X."/>
            <person name="Lenzi L."/>
            <person name="Haldenby T S."/>
            <person name="Uol C."/>
        </authorList>
    </citation>
    <scope>NUCLEOTIDE SEQUENCE</scope>
</reference>
<keyword evidence="2 5" id="KW-0812">Transmembrane</keyword>
<evidence type="ECO:0000256" key="2">
    <source>
        <dbReference type="ARBA" id="ARBA00022692"/>
    </source>
</evidence>
<evidence type="ECO:0000313" key="8">
    <source>
        <dbReference type="Proteomes" id="UP001497525"/>
    </source>
</evidence>
<evidence type="ECO:0000313" key="7">
    <source>
        <dbReference type="EMBL" id="CAL5131604.1"/>
    </source>
</evidence>
<dbReference type="EMBL" id="CAXLJL010000101">
    <property type="protein sequence ID" value="CAL5131604.1"/>
    <property type="molecule type" value="Genomic_DNA"/>
</dbReference>
<accession>A0AAV2T355</accession>
<dbReference type="InterPro" id="IPR000276">
    <property type="entry name" value="GPCR_Rhodpsn"/>
</dbReference>
<dbReference type="GO" id="GO:0004930">
    <property type="term" value="F:G protein-coupled receptor activity"/>
    <property type="evidence" value="ECO:0007669"/>
    <property type="project" value="InterPro"/>
</dbReference>
<protein>
    <recommendedName>
        <fullName evidence="6">G-protein coupled receptors family 1 profile domain-containing protein</fullName>
    </recommendedName>
</protein>
<dbReference type="Proteomes" id="UP001497525">
    <property type="component" value="Unassembled WGS sequence"/>
</dbReference>
<evidence type="ECO:0000259" key="6">
    <source>
        <dbReference type="PROSITE" id="PS50262"/>
    </source>
</evidence>
<gene>
    <name evidence="7" type="ORF">CDAUBV1_LOCUS4092</name>
</gene>
<dbReference type="InterPro" id="IPR017452">
    <property type="entry name" value="GPCR_Rhodpsn_7TM"/>
</dbReference>
<dbReference type="SUPFAM" id="SSF81321">
    <property type="entry name" value="Family A G protein-coupled receptor-like"/>
    <property type="match status" value="1"/>
</dbReference>
<keyword evidence="4 5" id="KW-0472">Membrane</keyword>
<feature type="non-terminal residue" evidence="7">
    <location>
        <position position="283"/>
    </location>
</feature>